<feature type="domain" description="Thiol:disulfide interchange protein DsbD N-terminal" evidence="2">
    <location>
        <begin position="44"/>
        <end position="150"/>
    </location>
</feature>
<evidence type="ECO:0000313" key="4">
    <source>
        <dbReference type="Proteomes" id="UP000000692"/>
    </source>
</evidence>
<feature type="chain" id="PRO_5003391422" description="Thiol:disulfide interchange protein DsbD N-terminal domain-containing protein" evidence="1">
    <location>
        <begin position="25"/>
        <end position="275"/>
    </location>
</feature>
<organism evidence="3 4">
    <name type="scientific">Ketogulonicigenium vulgare (strain WSH-001)</name>
    <dbReference type="NCBI Taxonomy" id="759362"/>
    <lineage>
        <taxon>Bacteria</taxon>
        <taxon>Pseudomonadati</taxon>
        <taxon>Pseudomonadota</taxon>
        <taxon>Alphaproteobacteria</taxon>
        <taxon>Rhodobacterales</taxon>
        <taxon>Roseobacteraceae</taxon>
        <taxon>Ketogulonicigenium</taxon>
    </lineage>
</organism>
<dbReference type="RefSeq" id="WP_013383410.1">
    <property type="nucleotide sequence ID" value="NC_017384.1"/>
</dbReference>
<protein>
    <recommendedName>
        <fullName evidence="2">Thiol:disulfide interchange protein DsbD N-terminal domain-containing protein</fullName>
    </recommendedName>
</protein>
<dbReference type="KEGG" id="kvl:KVU_0153"/>
<evidence type="ECO:0000256" key="1">
    <source>
        <dbReference type="SAM" id="SignalP"/>
    </source>
</evidence>
<dbReference type="OrthoDB" id="9811036at2"/>
<reference evidence="3 4" key="1">
    <citation type="journal article" date="2011" name="J. Bacteriol.">
        <title>Complete genome sequence of the industrial strain Ketogulonicigenium vulgare WSH-001.</title>
        <authorList>
            <person name="Liu L."/>
            <person name="Li Y."/>
            <person name="Zhang J."/>
            <person name="Zhou Z."/>
            <person name="Liu J."/>
            <person name="Li X."/>
            <person name="Zhou J."/>
            <person name="Du G."/>
            <person name="Wang L."/>
            <person name="Chen J."/>
        </authorList>
    </citation>
    <scope>NUCLEOTIDE SEQUENCE [LARGE SCALE GENOMIC DNA]</scope>
    <source>
        <strain evidence="3 4">WSH-001</strain>
    </source>
</reference>
<dbReference type="HOGENOM" id="CLU_047910_1_0_5"/>
<dbReference type="PATRIC" id="fig|759362.5.peg.164"/>
<sequence length="275" mass="29032">MNLRKLALSLMLMPLAMGAALAPAAAEDLRDVVEMRILPGWRTDRGTQIAGVQITLAPGWKTYWRAPGDAGIPPQILLSGTQNVTNATFQWPVPEVFETAGMRTIGYIGSVTLPIEFALSDPGAPARITGDVEIGVCKEICIPVRLDFDAVLPAGGARDPMIAAALIDRPMTATEAGVGAVLCDFRLGPRGMRISAAIPMDHPAPRGAPPEVTVIESGTPGIHVGEVQTARQGNLLRAEADMFMPRGPQIVDRSRLRFTVLTPGGAIDIQGCVGG</sequence>
<dbReference type="Pfam" id="PF11412">
    <property type="entry name" value="DsbD_N"/>
    <property type="match status" value="1"/>
</dbReference>
<dbReference type="InterPro" id="IPR028250">
    <property type="entry name" value="DsbDN"/>
</dbReference>
<dbReference type="AlphaFoldDB" id="F9Y8I3"/>
<keyword evidence="4" id="KW-1185">Reference proteome</keyword>
<evidence type="ECO:0000313" key="3">
    <source>
        <dbReference type="EMBL" id="AEM39992.1"/>
    </source>
</evidence>
<keyword evidence="1" id="KW-0732">Signal</keyword>
<dbReference type="Proteomes" id="UP000000692">
    <property type="component" value="Chromosome"/>
</dbReference>
<dbReference type="EMBL" id="CP002018">
    <property type="protein sequence ID" value="AEM39992.1"/>
    <property type="molecule type" value="Genomic_DNA"/>
</dbReference>
<dbReference type="eggNOG" id="COG4233">
    <property type="taxonomic scope" value="Bacteria"/>
</dbReference>
<accession>F9Y8I3</accession>
<name>F9Y8I3_KETVW</name>
<evidence type="ECO:0000259" key="2">
    <source>
        <dbReference type="Pfam" id="PF11412"/>
    </source>
</evidence>
<gene>
    <name evidence="3" type="ordered locus">KVU_0153</name>
</gene>
<proteinExistence type="predicted"/>
<feature type="signal peptide" evidence="1">
    <location>
        <begin position="1"/>
        <end position="24"/>
    </location>
</feature>